<dbReference type="Gene3D" id="3.40.50.12780">
    <property type="entry name" value="N-terminal domain of ligase-like"/>
    <property type="match status" value="1"/>
</dbReference>
<dbReference type="PANTHER" id="PTHR43201:SF5">
    <property type="entry name" value="MEDIUM-CHAIN ACYL-COA LIGASE ACSF2, MITOCHONDRIAL"/>
    <property type="match status" value="1"/>
</dbReference>
<evidence type="ECO:0000256" key="2">
    <source>
        <dbReference type="ARBA" id="ARBA00022598"/>
    </source>
</evidence>
<reference evidence="5" key="1">
    <citation type="submission" date="2021-01" db="EMBL/GenBank/DDBJ databases">
        <authorList>
            <person name="Kaushik A."/>
        </authorList>
    </citation>
    <scope>NUCLEOTIDE SEQUENCE</scope>
    <source>
        <strain evidence="5">AG4-RS23</strain>
    </source>
</reference>
<keyword evidence="2" id="KW-0436">Ligase</keyword>
<comment type="similarity">
    <text evidence="1">Belongs to the ATP-dependent AMP-binding enzyme family.</text>
</comment>
<name>A0A8H3CTT4_9AGAM</name>
<dbReference type="GO" id="GO:0006631">
    <property type="term" value="P:fatty acid metabolic process"/>
    <property type="evidence" value="ECO:0007669"/>
    <property type="project" value="TreeGrafter"/>
</dbReference>
<dbReference type="GO" id="GO:0031956">
    <property type="term" value="F:medium-chain fatty acid-CoA ligase activity"/>
    <property type="evidence" value="ECO:0007669"/>
    <property type="project" value="TreeGrafter"/>
</dbReference>
<dbReference type="InterPro" id="IPR000873">
    <property type="entry name" value="AMP-dep_synth/lig_dom"/>
</dbReference>
<gene>
    <name evidence="5" type="ORF">RDB_LOCUS121032</name>
</gene>
<sequence>MSSSKPSESAAINPYAGPRDDEPLTEEELAILLAIPRAAENIPNVIAFRIPLGIDPSMGWIDVTWSEARSIIARLAAIWGTRLSDMVADKESSPIGPGTTICLFVQPSVIVLFHILAFWALGCTPQFLSLSLDPDTIDLYLNQSGCRVAIYSGISENWVESRREVFCGTMIPLPKDEYAHRLAEAEKQSPGSAFSWPEPRRPTPAVILHSSGTTGLAKLCSFSLYFYTLGPPPIASNGRTTAQDIANTNIKTPYNHPHLIFSPPYWQSFYNSLFRRLVAGIPTALACIPDMMKFPSNQFMVWVRALDVGSVSCAPRYLCRALQSESDIALLRSLYMIVTSGSALDNTTSDLIEKHKLKFTNAYGCTEMTGILYATKPPYTHLRITSIWPALVYPISDTQPDGSCQVQLWHSISTSRQLAHLYAKGGVPLRIEPYPGPGPHQGEPAVNLGDVFEQVGLPPNSDRDFAYVYLGRSDDMIKLAGGGGWNMNAALYESRIQSLLDSHLIGWTVDAIQLFGSNLLCTALVVQVSEAHGAQKTDANPKVGHWVEEVNKDLKLGPRRQVHTQKRLLVITPDDACGPAAEYIKENRIRLSTTHKHTLQRWKNVEAFQVWLNMLDFSEE</sequence>
<proteinExistence type="inferred from homology"/>
<dbReference type="EMBL" id="CAJMWY010003170">
    <property type="protein sequence ID" value="CAE6499742.1"/>
    <property type="molecule type" value="Genomic_DNA"/>
</dbReference>
<protein>
    <recommendedName>
        <fullName evidence="4">AMP-dependent synthetase/ligase domain-containing protein</fullName>
    </recommendedName>
</protein>
<accession>A0A8H3CTT4</accession>
<evidence type="ECO:0000313" key="6">
    <source>
        <dbReference type="Proteomes" id="UP000663861"/>
    </source>
</evidence>
<dbReference type="InterPro" id="IPR042099">
    <property type="entry name" value="ANL_N_sf"/>
</dbReference>
<dbReference type="Proteomes" id="UP000663861">
    <property type="component" value="Unassembled WGS sequence"/>
</dbReference>
<feature type="region of interest" description="Disordered" evidence="3">
    <location>
        <begin position="1"/>
        <end position="21"/>
    </location>
</feature>
<evidence type="ECO:0000256" key="1">
    <source>
        <dbReference type="ARBA" id="ARBA00006432"/>
    </source>
</evidence>
<dbReference type="AlphaFoldDB" id="A0A8H3CTT4"/>
<evidence type="ECO:0000256" key="3">
    <source>
        <dbReference type="SAM" id="MobiDB-lite"/>
    </source>
</evidence>
<dbReference type="PROSITE" id="PS00455">
    <property type="entry name" value="AMP_BINDING"/>
    <property type="match status" value="1"/>
</dbReference>
<dbReference type="PANTHER" id="PTHR43201">
    <property type="entry name" value="ACYL-COA SYNTHETASE"/>
    <property type="match status" value="1"/>
</dbReference>
<feature type="domain" description="AMP-dependent synthetase/ligase" evidence="4">
    <location>
        <begin position="95"/>
        <end position="376"/>
    </location>
</feature>
<evidence type="ECO:0000313" key="5">
    <source>
        <dbReference type="EMBL" id="CAE6499742.1"/>
    </source>
</evidence>
<dbReference type="Pfam" id="PF00501">
    <property type="entry name" value="AMP-binding"/>
    <property type="match status" value="1"/>
</dbReference>
<organism evidence="5 6">
    <name type="scientific">Rhizoctonia solani</name>
    <dbReference type="NCBI Taxonomy" id="456999"/>
    <lineage>
        <taxon>Eukaryota</taxon>
        <taxon>Fungi</taxon>
        <taxon>Dikarya</taxon>
        <taxon>Basidiomycota</taxon>
        <taxon>Agaricomycotina</taxon>
        <taxon>Agaricomycetes</taxon>
        <taxon>Cantharellales</taxon>
        <taxon>Ceratobasidiaceae</taxon>
        <taxon>Rhizoctonia</taxon>
    </lineage>
</organism>
<dbReference type="SUPFAM" id="SSF56801">
    <property type="entry name" value="Acetyl-CoA synthetase-like"/>
    <property type="match status" value="1"/>
</dbReference>
<comment type="caution">
    <text evidence="5">The sequence shown here is derived from an EMBL/GenBank/DDBJ whole genome shotgun (WGS) entry which is preliminary data.</text>
</comment>
<evidence type="ECO:0000259" key="4">
    <source>
        <dbReference type="Pfam" id="PF00501"/>
    </source>
</evidence>
<dbReference type="InterPro" id="IPR020845">
    <property type="entry name" value="AMP-binding_CS"/>
</dbReference>